<dbReference type="EMBL" id="JAUQSX010000007">
    <property type="protein sequence ID" value="MDO7847678.1"/>
    <property type="molecule type" value="Genomic_DNA"/>
</dbReference>
<evidence type="ECO:0000313" key="1">
    <source>
        <dbReference type="EMBL" id="MDO7847678.1"/>
    </source>
</evidence>
<evidence type="ECO:0000313" key="2">
    <source>
        <dbReference type="Proteomes" id="UP001167796"/>
    </source>
</evidence>
<accession>A0ABT9ACU5</accession>
<organism evidence="1 2">
    <name type="scientific">Hymenobacter mellowenesis</name>
    <dbReference type="NCBI Taxonomy" id="3063995"/>
    <lineage>
        <taxon>Bacteria</taxon>
        <taxon>Pseudomonadati</taxon>
        <taxon>Bacteroidota</taxon>
        <taxon>Cytophagia</taxon>
        <taxon>Cytophagales</taxon>
        <taxon>Hymenobacteraceae</taxon>
        <taxon>Hymenobacter</taxon>
    </lineage>
</organism>
<comment type="caution">
    <text evidence="1">The sequence shown here is derived from an EMBL/GenBank/DDBJ whole genome shotgun (WGS) entry which is preliminary data.</text>
</comment>
<name>A0ABT9ACU5_9BACT</name>
<dbReference type="RefSeq" id="WP_305012359.1">
    <property type="nucleotide sequence ID" value="NZ_JAUQSX010000007.1"/>
</dbReference>
<protein>
    <submittedName>
        <fullName evidence="1">Uncharacterized protein</fullName>
    </submittedName>
</protein>
<dbReference type="Proteomes" id="UP001167796">
    <property type="component" value="Unassembled WGS sequence"/>
</dbReference>
<sequence length="306" mass="34290">MPKKKLEHWDLNAQINGPMSLLEAAYKEIQTRLPHYEENKGQGKDRDTSIFPTVIKLFTYVNEKEGGYWWSGWCAPRGDQELTLPQDWDQLMDILEGLKQPKVPEYVLVNGKVLKIKGVTPDRLNMLDAYTVKGEATRIPCPLYTPVTEEEFIQGGLKELEEAGFVVGAKAKGPLSTDREYNIGKMEYLDTKTEGGYIHSPLTVEEVTRVGFCFTVKGEGWSIPVGQCTLLPKAQTLPTTKSGIPYLINRDNLYLGPNPSPNPLFPETTITLKASQLRYMMKQGVTGIVTKVGHLDKEDLTKVLSV</sequence>
<reference evidence="1" key="1">
    <citation type="submission" date="2023-07" db="EMBL/GenBank/DDBJ databases">
        <authorList>
            <person name="Kim M.K."/>
        </authorList>
    </citation>
    <scope>NUCLEOTIDE SEQUENCE</scope>
    <source>
        <strain evidence="1">M29</strain>
    </source>
</reference>
<gene>
    <name evidence="1" type="ORF">Q5H92_15015</name>
</gene>
<proteinExistence type="predicted"/>
<keyword evidence="2" id="KW-1185">Reference proteome</keyword>